<dbReference type="SUPFAM" id="SSF81321">
    <property type="entry name" value="Family A G protein-coupled receptor-like"/>
    <property type="match status" value="1"/>
</dbReference>
<dbReference type="GO" id="GO:0045202">
    <property type="term" value="C:synapse"/>
    <property type="evidence" value="ECO:0007669"/>
    <property type="project" value="GOC"/>
</dbReference>
<evidence type="ECO:0000259" key="13">
    <source>
        <dbReference type="PROSITE" id="PS50262"/>
    </source>
</evidence>
<dbReference type="PANTHER" id="PTHR24247:SF228">
    <property type="entry name" value="5-HYDROXYTRYPTAMINE (SEROTONIN) RECEPTOR 2A, ISOFORM B"/>
    <property type="match status" value="1"/>
</dbReference>
<evidence type="ECO:0000313" key="14">
    <source>
        <dbReference type="EMBL" id="VEN53567.1"/>
    </source>
</evidence>
<keyword evidence="9" id="KW-0675">Receptor</keyword>
<dbReference type="GO" id="GO:0007210">
    <property type="term" value="P:serotonin receptor signaling pathway"/>
    <property type="evidence" value="ECO:0007669"/>
    <property type="project" value="TreeGrafter"/>
</dbReference>
<feature type="domain" description="G-protein coupled receptors family 1 profile" evidence="13">
    <location>
        <begin position="133"/>
        <end position="308"/>
    </location>
</feature>
<dbReference type="GO" id="GO:0007187">
    <property type="term" value="P:G protein-coupled receptor signaling pathway, coupled to cyclic nucleotide second messenger"/>
    <property type="evidence" value="ECO:0007669"/>
    <property type="project" value="TreeGrafter"/>
</dbReference>
<evidence type="ECO:0000256" key="11">
    <source>
        <dbReference type="SAM" id="MobiDB-lite"/>
    </source>
</evidence>
<keyword evidence="8" id="KW-1015">Disulfide bond</keyword>
<dbReference type="GO" id="GO:0030594">
    <property type="term" value="F:neurotransmitter receptor activity"/>
    <property type="evidence" value="ECO:0007669"/>
    <property type="project" value="TreeGrafter"/>
</dbReference>
<dbReference type="GO" id="GO:0030425">
    <property type="term" value="C:dendrite"/>
    <property type="evidence" value="ECO:0007669"/>
    <property type="project" value="TreeGrafter"/>
</dbReference>
<evidence type="ECO:0000256" key="8">
    <source>
        <dbReference type="ARBA" id="ARBA00023157"/>
    </source>
</evidence>
<feature type="transmembrane region" description="Helical" evidence="12">
    <location>
        <begin position="154"/>
        <end position="179"/>
    </location>
</feature>
<name>A0A653D076_CALMS</name>
<evidence type="ECO:0000256" key="4">
    <source>
        <dbReference type="ARBA" id="ARBA00022692"/>
    </source>
</evidence>
<accession>A0A653D076</accession>
<dbReference type="Gene3D" id="1.20.1070.10">
    <property type="entry name" value="Rhodopsin 7-helix transmembrane proteins"/>
    <property type="match status" value="1"/>
</dbReference>
<dbReference type="InterPro" id="IPR017452">
    <property type="entry name" value="GPCR_Rhodpsn_7TM"/>
</dbReference>
<dbReference type="GO" id="GO:0005886">
    <property type="term" value="C:plasma membrane"/>
    <property type="evidence" value="ECO:0007669"/>
    <property type="project" value="UniProtKB-SubCell"/>
</dbReference>
<dbReference type="InterPro" id="IPR000276">
    <property type="entry name" value="GPCR_Rhodpsn"/>
</dbReference>
<feature type="transmembrane region" description="Helical" evidence="12">
    <location>
        <begin position="191"/>
        <end position="212"/>
    </location>
</feature>
<comment type="similarity">
    <text evidence="2">Belongs to the G-protein coupled receptor 1 family.</text>
</comment>
<dbReference type="GO" id="GO:0007268">
    <property type="term" value="P:chemical synaptic transmission"/>
    <property type="evidence" value="ECO:0007669"/>
    <property type="project" value="TreeGrafter"/>
</dbReference>
<keyword evidence="5 12" id="KW-1133">Transmembrane helix</keyword>
<evidence type="ECO:0000256" key="2">
    <source>
        <dbReference type="ARBA" id="ARBA00010663"/>
    </source>
</evidence>
<dbReference type="AlphaFoldDB" id="A0A653D076"/>
<evidence type="ECO:0000256" key="6">
    <source>
        <dbReference type="ARBA" id="ARBA00023040"/>
    </source>
</evidence>
<keyword evidence="4 12" id="KW-0812">Transmembrane</keyword>
<keyword evidence="6" id="KW-0297">G-protein coupled receptor</keyword>
<evidence type="ECO:0000256" key="1">
    <source>
        <dbReference type="ARBA" id="ARBA00004651"/>
    </source>
</evidence>
<reference evidence="14 15" key="1">
    <citation type="submission" date="2019-01" db="EMBL/GenBank/DDBJ databases">
        <authorList>
            <person name="Sayadi A."/>
        </authorList>
    </citation>
    <scope>NUCLEOTIDE SEQUENCE [LARGE SCALE GENOMIC DNA]</scope>
</reference>
<evidence type="ECO:0000256" key="7">
    <source>
        <dbReference type="ARBA" id="ARBA00023136"/>
    </source>
</evidence>
<dbReference type="Proteomes" id="UP000410492">
    <property type="component" value="Unassembled WGS sequence"/>
</dbReference>
<evidence type="ECO:0000256" key="3">
    <source>
        <dbReference type="ARBA" id="ARBA00022475"/>
    </source>
</evidence>
<dbReference type="GO" id="GO:0051378">
    <property type="term" value="F:serotonin binding"/>
    <property type="evidence" value="ECO:0007669"/>
    <property type="project" value="TreeGrafter"/>
</dbReference>
<evidence type="ECO:0000313" key="15">
    <source>
        <dbReference type="Proteomes" id="UP000410492"/>
    </source>
</evidence>
<feature type="transmembrane region" description="Helical" evidence="12">
    <location>
        <begin position="233"/>
        <end position="257"/>
    </location>
</feature>
<dbReference type="OrthoDB" id="5859976at2759"/>
<evidence type="ECO:0000256" key="5">
    <source>
        <dbReference type="ARBA" id="ARBA00022989"/>
    </source>
</evidence>
<dbReference type="EMBL" id="CAACVG010009564">
    <property type="protein sequence ID" value="VEN53567.1"/>
    <property type="molecule type" value="Genomic_DNA"/>
</dbReference>
<sequence>MPSLAAYPADGNASSATECDVFSCHLVPHQPTTYFALSCSDGNFFCSLSDDGVSYNCCTTNSSSAGEFVVNLIARNITELLNSSNLKCVALNDTVDPLWTCNSTSSHSNVWSAARYDWSFLFVVVFIIAGGLGNILVCLAVLLDRRLQNVTNYFLLSLAIADLLVSLFVMPLGAIPGFLGTWPFGLVWCNVYVTCDVLACSASIMHMCFISLGRYLGIRNPLKTRHSTTTRTVVLRIALVWLLSMLVSSSITVLGIINPENIMPTDGQCVINNRAFFVFGSVIAFYVPMVIMLATYAMTVQLLRKKARFAAQHSAENAEHFRRLGGRMYCAAQPQAPPKGDGEREKQGEHGLWRTQGSGERPGGNLRLHSSHAQLSYANGGNSRQDQSTQTPENIAKETRNFKLRSLKLQLNSTTSNLTNF</sequence>
<dbReference type="FunFam" id="1.20.1070.10:FF:000523">
    <property type="entry name" value="5-hydroxytryptamine receptor 2B"/>
    <property type="match status" value="1"/>
</dbReference>
<evidence type="ECO:0000256" key="9">
    <source>
        <dbReference type="ARBA" id="ARBA00023170"/>
    </source>
</evidence>
<dbReference type="PRINTS" id="PR00237">
    <property type="entry name" value="GPCRRHODOPSN"/>
</dbReference>
<keyword evidence="15" id="KW-1185">Reference proteome</keyword>
<feature type="non-terminal residue" evidence="14">
    <location>
        <position position="421"/>
    </location>
</feature>
<keyword evidence="3" id="KW-1003">Cell membrane</keyword>
<dbReference type="Pfam" id="PF00001">
    <property type="entry name" value="7tm_1"/>
    <property type="match status" value="1"/>
</dbReference>
<proteinExistence type="inferred from homology"/>
<keyword evidence="10" id="KW-0807">Transducer</keyword>
<comment type="subcellular location">
    <subcellularLocation>
        <location evidence="1">Cell membrane</location>
        <topology evidence="1">Multi-pass membrane protein</topology>
    </subcellularLocation>
</comment>
<dbReference type="PROSITE" id="PS50262">
    <property type="entry name" value="G_PROTEIN_RECEP_F1_2"/>
    <property type="match status" value="1"/>
</dbReference>
<organism evidence="14 15">
    <name type="scientific">Callosobruchus maculatus</name>
    <name type="common">Southern cowpea weevil</name>
    <name type="synonym">Pulse bruchid</name>
    <dbReference type="NCBI Taxonomy" id="64391"/>
    <lineage>
        <taxon>Eukaryota</taxon>
        <taxon>Metazoa</taxon>
        <taxon>Ecdysozoa</taxon>
        <taxon>Arthropoda</taxon>
        <taxon>Hexapoda</taxon>
        <taxon>Insecta</taxon>
        <taxon>Pterygota</taxon>
        <taxon>Neoptera</taxon>
        <taxon>Endopterygota</taxon>
        <taxon>Coleoptera</taxon>
        <taxon>Polyphaga</taxon>
        <taxon>Cucujiformia</taxon>
        <taxon>Chrysomeloidea</taxon>
        <taxon>Chrysomelidae</taxon>
        <taxon>Bruchinae</taxon>
        <taxon>Bruchini</taxon>
        <taxon>Callosobruchus</taxon>
    </lineage>
</organism>
<feature type="compositionally biased region" description="Basic and acidic residues" evidence="11">
    <location>
        <begin position="340"/>
        <end position="352"/>
    </location>
</feature>
<feature type="transmembrane region" description="Helical" evidence="12">
    <location>
        <begin position="277"/>
        <end position="298"/>
    </location>
</feature>
<evidence type="ECO:0000256" key="10">
    <source>
        <dbReference type="ARBA" id="ARBA00023224"/>
    </source>
</evidence>
<evidence type="ECO:0000256" key="12">
    <source>
        <dbReference type="SAM" id="Phobius"/>
    </source>
</evidence>
<gene>
    <name evidence="14" type="ORF">CALMAC_LOCUS13336</name>
</gene>
<feature type="transmembrane region" description="Helical" evidence="12">
    <location>
        <begin position="118"/>
        <end position="142"/>
    </location>
</feature>
<dbReference type="PANTHER" id="PTHR24247">
    <property type="entry name" value="5-HYDROXYTRYPTAMINE RECEPTOR"/>
    <property type="match status" value="1"/>
</dbReference>
<protein>
    <recommendedName>
        <fullName evidence="13">G-protein coupled receptors family 1 profile domain-containing protein</fullName>
    </recommendedName>
</protein>
<feature type="region of interest" description="Disordered" evidence="11">
    <location>
        <begin position="332"/>
        <end position="367"/>
    </location>
</feature>
<dbReference type="GO" id="GO:0004993">
    <property type="term" value="F:G protein-coupled serotonin receptor activity"/>
    <property type="evidence" value="ECO:0007669"/>
    <property type="project" value="TreeGrafter"/>
</dbReference>
<keyword evidence="7 12" id="KW-0472">Membrane</keyword>